<organism evidence="1 2">
    <name type="scientific">Runella rosea</name>
    <dbReference type="NCBI Taxonomy" id="2259595"/>
    <lineage>
        <taxon>Bacteria</taxon>
        <taxon>Pseudomonadati</taxon>
        <taxon>Bacteroidota</taxon>
        <taxon>Cytophagia</taxon>
        <taxon>Cytophagales</taxon>
        <taxon>Spirosomataceae</taxon>
        <taxon>Runella</taxon>
    </lineage>
</organism>
<gene>
    <name evidence="1" type="ORF">DR864_16980</name>
</gene>
<dbReference type="InterPro" id="IPR046042">
    <property type="entry name" value="DUF6000"/>
</dbReference>
<dbReference type="OrthoDB" id="8702693at2"/>
<accession>A0A344TL00</accession>
<dbReference type="AlphaFoldDB" id="A0A344TL00"/>
<evidence type="ECO:0000313" key="1">
    <source>
        <dbReference type="EMBL" id="AXE19321.1"/>
    </source>
</evidence>
<reference evidence="1 2" key="1">
    <citation type="submission" date="2018-07" db="EMBL/GenBank/DDBJ databases">
        <title>Genome sequencing of Runella.</title>
        <authorList>
            <person name="Baek M.-G."/>
            <person name="Yi H."/>
        </authorList>
    </citation>
    <scope>NUCLEOTIDE SEQUENCE [LARGE SCALE GENOMIC DNA]</scope>
    <source>
        <strain evidence="1 2">HYN0085</strain>
    </source>
</reference>
<dbReference type="RefSeq" id="WP_114068104.1">
    <property type="nucleotide sequence ID" value="NZ_CP030850.1"/>
</dbReference>
<protein>
    <submittedName>
        <fullName evidence="1">Uncharacterized protein</fullName>
    </submittedName>
</protein>
<dbReference type="EMBL" id="CP030850">
    <property type="protein sequence ID" value="AXE19321.1"/>
    <property type="molecule type" value="Genomic_DNA"/>
</dbReference>
<name>A0A344TL00_9BACT</name>
<dbReference type="KEGG" id="run:DR864_16980"/>
<sequence>MDSKELEQLKLHVAGAVVRHTSPFNELNSFNNEFELNQEFVDRWVIPFYTNIRKTESSWVNKLLAIKCEINDDIILKTLGDFNWRTRQTGAFFSAITNKNQFIDIIGIHLLKSEVCFAGRIYCYVLASFNTTKCVDYLNLYLEYYLTKPNLWFNQREAMEAILYLDSLNQTCYFENHLNNWSQFIINKPDWEKEIKTEKLEEWLSVIEKVKSHNC</sequence>
<dbReference type="Proteomes" id="UP000251993">
    <property type="component" value="Chromosome"/>
</dbReference>
<proteinExistence type="predicted"/>
<dbReference type="Pfam" id="PF19463">
    <property type="entry name" value="DUF6000"/>
    <property type="match status" value="1"/>
</dbReference>
<keyword evidence="2" id="KW-1185">Reference proteome</keyword>
<evidence type="ECO:0000313" key="2">
    <source>
        <dbReference type="Proteomes" id="UP000251993"/>
    </source>
</evidence>